<dbReference type="GeneID" id="25329103"/>
<organism evidence="9 10">
    <name type="scientific">Exophiala xenobiotica</name>
    <dbReference type="NCBI Taxonomy" id="348802"/>
    <lineage>
        <taxon>Eukaryota</taxon>
        <taxon>Fungi</taxon>
        <taxon>Dikarya</taxon>
        <taxon>Ascomycota</taxon>
        <taxon>Pezizomycotina</taxon>
        <taxon>Eurotiomycetes</taxon>
        <taxon>Chaetothyriomycetidae</taxon>
        <taxon>Chaetothyriales</taxon>
        <taxon>Herpotrichiellaceae</taxon>
        <taxon>Exophiala</taxon>
    </lineage>
</organism>
<dbReference type="GO" id="GO:0003677">
    <property type="term" value="F:DNA binding"/>
    <property type="evidence" value="ECO:0007669"/>
    <property type="project" value="UniProtKB-KW"/>
</dbReference>
<dbReference type="Proteomes" id="UP000054342">
    <property type="component" value="Unassembled WGS sequence"/>
</dbReference>
<dbReference type="InterPro" id="IPR001138">
    <property type="entry name" value="Zn2Cys6_DnaBD"/>
</dbReference>
<dbReference type="Pfam" id="PF00172">
    <property type="entry name" value="Zn_clus"/>
    <property type="match status" value="1"/>
</dbReference>
<keyword evidence="5" id="KW-0804">Transcription</keyword>
<dbReference type="AlphaFoldDB" id="A0A0D2EHF4"/>
<dbReference type="PANTHER" id="PTHR36206">
    <property type="entry name" value="ASPERCRYPTIN BIOSYNTHESIS CLUSTER-SPECIFIC TRANSCRIPTION REGULATOR ATNN-RELATED"/>
    <property type="match status" value="1"/>
</dbReference>
<evidence type="ECO:0000256" key="5">
    <source>
        <dbReference type="ARBA" id="ARBA00023163"/>
    </source>
</evidence>
<evidence type="ECO:0000256" key="1">
    <source>
        <dbReference type="ARBA" id="ARBA00022723"/>
    </source>
</evidence>
<keyword evidence="6" id="KW-0539">Nucleus</keyword>
<dbReference type="SUPFAM" id="SSF57701">
    <property type="entry name" value="Zn2/Cys6 DNA-binding domain"/>
    <property type="match status" value="1"/>
</dbReference>
<keyword evidence="3" id="KW-0805">Transcription regulation</keyword>
<reference evidence="9 10" key="1">
    <citation type="submission" date="2015-01" db="EMBL/GenBank/DDBJ databases">
        <title>The Genome Sequence of Exophiala xenobiotica CBS118157.</title>
        <authorList>
            <consortium name="The Broad Institute Genomics Platform"/>
            <person name="Cuomo C."/>
            <person name="de Hoog S."/>
            <person name="Gorbushina A."/>
            <person name="Stielow B."/>
            <person name="Teixiera M."/>
            <person name="Abouelleil A."/>
            <person name="Chapman S.B."/>
            <person name="Priest M."/>
            <person name="Young S.K."/>
            <person name="Wortman J."/>
            <person name="Nusbaum C."/>
            <person name="Birren B."/>
        </authorList>
    </citation>
    <scope>NUCLEOTIDE SEQUENCE [LARGE SCALE GENOMIC DNA]</scope>
    <source>
        <strain evidence="9 10">CBS 118157</strain>
    </source>
</reference>
<evidence type="ECO:0000259" key="8">
    <source>
        <dbReference type="PROSITE" id="PS50048"/>
    </source>
</evidence>
<keyword evidence="10" id="KW-1185">Reference proteome</keyword>
<protein>
    <recommendedName>
        <fullName evidence="8">Zn(2)-C6 fungal-type domain-containing protein</fullName>
    </recommendedName>
</protein>
<dbReference type="RefSeq" id="XP_013315447.1">
    <property type="nucleotide sequence ID" value="XM_013459993.1"/>
</dbReference>
<dbReference type="PROSITE" id="PS50048">
    <property type="entry name" value="ZN2_CY6_FUNGAL_2"/>
    <property type="match status" value="1"/>
</dbReference>
<dbReference type="Gene3D" id="4.10.240.10">
    <property type="entry name" value="Zn(2)-C6 fungal-type DNA-binding domain"/>
    <property type="match status" value="1"/>
</dbReference>
<dbReference type="SMART" id="SM00066">
    <property type="entry name" value="GAL4"/>
    <property type="match status" value="1"/>
</dbReference>
<evidence type="ECO:0000256" key="7">
    <source>
        <dbReference type="SAM" id="MobiDB-lite"/>
    </source>
</evidence>
<dbReference type="CDD" id="cd00067">
    <property type="entry name" value="GAL4"/>
    <property type="match status" value="1"/>
</dbReference>
<dbReference type="PROSITE" id="PS00463">
    <property type="entry name" value="ZN2_CY6_FUNGAL_1"/>
    <property type="match status" value="1"/>
</dbReference>
<evidence type="ECO:0000313" key="9">
    <source>
        <dbReference type="EMBL" id="KIW54863.1"/>
    </source>
</evidence>
<dbReference type="EMBL" id="KN847320">
    <property type="protein sequence ID" value="KIW54863.1"/>
    <property type="molecule type" value="Genomic_DNA"/>
</dbReference>
<gene>
    <name evidence="9" type="ORF">PV05_07195</name>
</gene>
<dbReference type="Pfam" id="PF11951">
    <property type="entry name" value="Fungal_trans_2"/>
    <property type="match status" value="1"/>
</dbReference>
<sequence>MSVLSLPAPHDPPQADSVVRKRKWHAKVLTGCMKCKDRHVKCDETKPGCLRCAKASIKCPGYNTPVARIFEIPARPRFDCDIDKANYEYLVNIGSKVLAGFQLSATSFWTKLAPQLGEADSAVRHGLLALGAIQAPLHRTTVKDLDPNERPELVPRAMKHVSKAMHLLRTANPDDVSTEVALTCCILFLAVEIWTTKKSYSRVHILAAHRILQDHSQKICAASRDDFSKMVDELVIQAATFADEFPPPSSGIPPDYQLDHGSERSGSIFDWRSALDAMNWLIRSVLRTTSDPTSYDLMKTKLSKALRSFSKKIDVLQVSARPSCEGVDKMDEYWNLRMHHRVTYTMLNTLAQEDETVYDAFTSDFHFILAQCESIIERRASLQADNIPNIRGPTLGLLPPLFFVATKCRDSAIRHRALKVMHGTLVNEREWTSCMATAMARFIIDQEEQLLNCIFPGDLAEQVKARVRLLDADFTSSTDQMTLDYAICVEGQPDSLHQACLPYKPLPSMQIDGVNTAISRKELRACGYSGIILWTPRIECHCVSEPTWQCHTTPGRDNMISMELSASTGGSSSLTSWTPDSSLASICES</sequence>
<dbReference type="OrthoDB" id="4118238at2759"/>
<feature type="domain" description="Zn(2)-C6 fungal-type" evidence="8">
    <location>
        <begin position="31"/>
        <end position="59"/>
    </location>
</feature>
<evidence type="ECO:0000256" key="3">
    <source>
        <dbReference type="ARBA" id="ARBA00023015"/>
    </source>
</evidence>
<accession>A0A0D2EHF4</accession>
<keyword evidence="4" id="KW-0238">DNA-binding</keyword>
<dbReference type="PANTHER" id="PTHR36206:SF13">
    <property type="entry name" value="TRANSCRIPTIONAL REGULATORY PROTEIN MOC3"/>
    <property type="match status" value="1"/>
</dbReference>
<keyword evidence="1" id="KW-0479">Metal-binding</keyword>
<keyword evidence="2" id="KW-0862">Zinc</keyword>
<dbReference type="InterPro" id="IPR052360">
    <property type="entry name" value="Transcr_Regulatory_Proteins"/>
</dbReference>
<evidence type="ECO:0000256" key="6">
    <source>
        <dbReference type="ARBA" id="ARBA00023242"/>
    </source>
</evidence>
<dbReference type="HOGENOM" id="CLU_040055_0_0_1"/>
<evidence type="ECO:0000313" key="10">
    <source>
        <dbReference type="Proteomes" id="UP000054342"/>
    </source>
</evidence>
<dbReference type="GO" id="GO:0000981">
    <property type="term" value="F:DNA-binding transcription factor activity, RNA polymerase II-specific"/>
    <property type="evidence" value="ECO:0007669"/>
    <property type="project" value="InterPro"/>
</dbReference>
<evidence type="ECO:0000256" key="2">
    <source>
        <dbReference type="ARBA" id="ARBA00022833"/>
    </source>
</evidence>
<dbReference type="InterPro" id="IPR021858">
    <property type="entry name" value="Fun_TF"/>
</dbReference>
<dbReference type="InterPro" id="IPR036864">
    <property type="entry name" value="Zn2-C6_fun-type_DNA-bd_sf"/>
</dbReference>
<feature type="compositionally biased region" description="Low complexity" evidence="7">
    <location>
        <begin position="566"/>
        <end position="583"/>
    </location>
</feature>
<evidence type="ECO:0000256" key="4">
    <source>
        <dbReference type="ARBA" id="ARBA00023125"/>
    </source>
</evidence>
<dbReference type="GO" id="GO:0008270">
    <property type="term" value="F:zinc ion binding"/>
    <property type="evidence" value="ECO:0007669"/>
    <property type="project" value="InterPro"/>
</dbReference>
<proteinExistence type="predicted"/>
<dbReference type="STRING" id="348802.A0A0D2EHF4"/>
<feature type="region of interest" description="Disordered" evidence="7">
    <location>
        <begin position="566"/>
        <end position="589"/>
    </location>
</feature>
<name>A0A0D2EHF4_9EURO</name>